<feature type="signal peptide" evidence="2">
    <location>
        <begin position="1"/>
        <end position="21"/>
    </location>
</feature>
<feature type="compositionally biased region" description="Polar residues" evidence="1">
    <location>
        <begin position="546"/>
        <end position="590"/>
    </location>
</feature>
<accession>A0A2H9TP95</accession>
<feature type="compositionally biased region" description="Polar residues" evidence="1">
    <location>
        <begin position="505"/>
        <end position="515"/>
    </location>
</feature>
<evidence type="ECO:0000313" key="3">
    <source>
        <dbReference type="EMBL" id="PJF19581.1"/>
    </source>
</evidence>
<protein>
    <submittedName>
        <fullName evidence="3">Uncharacterized protein</fullName>
    </submittedName>
</protein>
<gene>
    <name evidence="3" type="ORF">PSACC_00617</name>
</gene>
<reference evidence="3 4" key="1">
    <citation type="submission" date="2016-10" db="EMBL/GenBank/DDBJ databases">
        <title>The genome of Paramicrosporidium saccamoebae is the missing link in understanding Cryptomycota and Microsporidia evolution.</title>
        <authorList>
            <person name="Quandt C.A."/>
            <person name="Beaudet D."/>
            <person name="Corsaro D."/>
            <person name="Michel R."/>
            <person name="Corradi N."/>
            <person name="James T."/>
        </authorList>
    </citation>
    <scope>NUCLEOTIDE SEQUENCE [LARGE SCALE GENOMIC DNA]</scope>
    <source>
        <strain evidence="3 4">KSL3</strain>
    </source>
</reference>
<evidence type="ECO:0000256" key="2">
    <source>
        <dbReference type="SAM" id="SignalP"/>
    </source>
</evidence>
<dbReference type="EMBL" id="MTSL01000051">
    <property type="protein sequence ID" value="PJF19581.1"/>
    <property type="molecule type" value="Genomic_DNA"/>
</dbReference>
<organism evidence="3 4">
    <name type="scientific">Paramicrosporidium saccamoebae</name>
    <dbReference type="NCBI Taxonomy" id="1246581"/>
    <lineage>
        <taxon>Eukaryota</taxon>
        <taxon>Fungi</taxon>
        <taxon>Fungi incertae sedis</taxon>
        <taxon>Cryptomycota</taxon>
        <taxon>Cryptomycota incertae sedis</taxon>
        <taxon>Paramicrosporidium</taxon>
    </lineage>
</organism>
<feature type="chain" id="PRO_5014166470" evidence="2">
    <location>
        <begin position="22"/>
        <end position="760"/>
    </location>
</feature>
<dbReference type="STRING" id="1246581.A0A2H9TP95"/>
<evidence type="ECO:0000313" key="4">
    <source>
        <dbReference type="Proteomes" id="UP000240830"/>
    </source>
</evidence>
<name>A0A2H9TP95_9FUNG</name>
<evidence type="ECO:0000256" key="1">
    <source>
        <dbReference type="SAM" id="MobiDB-lite"/>
    </source>
</evidence>
<proteinExistence type="predicted"/>
<keyword evidence="2" id="KW-0732">Signal</keyword>
<keyword evidence="4" id="KW-1185">Reference proteome</keyword>
<feature type="compositionally biased region" description="Polar residues" evidence="1">
    <location>
        <begin position="452"/>
        <end position="498"/>
    </location>
</feature>
<feature type="compositionally biased region" description="Low complexity" evidence="1">
    <location>
        <begin position="722"/>
        <end position="760"/>
    </location>
</feature>
<feature type="compositionally biased region" description="Polar residues" evidence="1">
    <location>
        <begin position="529"/>
        <end position="539"/>
    </location>
</feature>
<feature type="region of interest" description="Disordered" evidence="1">
    <location>
        <begin position="452"/>
        <end position="627"/>
    </location>
</feature>
<feature type="compositionally biased region" description="Polar residues" evidence="1">
    <location>
        <begin position="597"/>
        <end position="627"/>
    </location>
</feature>
<sequence>MKWVLVPLLTVNASVLSPVDSASAQAQLTQVPQSTVPAIPSSGGGQSSEMLKAFHSIYQDAVKTAITEVDKRLRQKPREQVVYVHINPAFVPKMDGAEMDPAARQSMQTKQAIHHPIIQQHYVQSLETQQPTLQAPYAQPLVVQPPVPQGSYAQPLVAQPSVPQAPQSQPLVAQPWVIQPSVLQGHDTQPIQKVLTLPIILHDPTHHKKVSIVSVAAEMRIGIITFALLQLSLQSTQPATPLAAKKPSRCNQIVFVVPSDKPTSTRRHGHGRFRRYATTYEESVMKAPTRRSAFAVNPNLSSGMALNQSTRQNGLPAGTVNSGGMPINSPVPFQSGSLYGNNPGGQQPTLNNPSMGINSVYNPAVAYTNQLPQMGNASAGNPSSNNAFGILPSQPDGLPLCRPVPSQQMASNAGMALTSGQNGSSIGATAAPMGLTLPQTAPYTAQTGLSPPMGTGQQFAPLTSTGQQYAPSASTGQQFTPPASTGQQFTPSASNGQQLAPPVNIGQQSGLSLPTQIGAGQPLGLAFPPQTNAGQQSGLSLPMQIGSGQQYAPLGNTGQQYASLGNTGQQSAPLGNTGQQYAPLGNTGQQLIPLGNAGQQFTPLRNAGQQSTPLGQTGQQFAPSSQANAGQQLGFVPLVSNGQQLGLALPGNTGQQSGWQTGLSLQNNMGPQYGLSLPPQTGGFMPIQITSPQQGGISNNSLFGNSPYADTEVGVPLSTSVETEVAPSASSTASAPSATTETENAASTAAETASTQETQK</sequence>
<feature type="region of interest" description="Disordered" evidence="1">
    <location>
        <begin position="712"/>
        <end position="760"/>
    </location>
</feature>
<comment type="caution">
    <text evidence="3">The sequence shown here is derived from an EMBL/GenBank/DDBJ whole genome shotgun (WGS) entry which is preliminary data.</text>
</comment>
<dbReference type="AlphaFoldDB" id="A0A2H9TP95"/>
<dbReference type="Proteomes" id="UP000240830">
    <property type="component" value="Unassembled WGS sequence"/>
</dbReference>